<reference evidence="2" key="1">
    <citation type="submission" date="2023-04" db="EMBL/GenBank/DDBJ databases">
        <title>Completed genome of Mycoplasma lagogenitalium type strain 12MS.</title>
        <authorList>
            <person name="Spergser J."/>
        </authorList>
    </citation>
    <scope>NUCLEOTIDE SEQUENCE</scope>
    <source>
        <strain evidence="2">12MS</strain>
    </source>
</reference>
<dbReference type="EMBL" id="CP122979">
    <property type="protein sequence ID" value="WGI36844.1"/>
    <property type="molecule type" value="Genomic_DNA"/>
</dbReference>
<protein>
    <recommendedName>
        <fullName evidence="4">Lipoprotein</fullName>
    </recommendedName>
</protein>
<evidence type="ECO:0000313" key="2">
    <source>
        <dbReference type="EMBL" id="WGI36844.1"/>
    </source>
</evidence>
<evidence type="ECO:0000256" key="1">
    <source>
        <dbReference type="SAM" id="SignalP"/>
    </source>
</evidence>
<accession>A0ABY8LUD5</accession>
<evidence type="ECO:0000313" key="3">
    <source>
        <dbReference type="Proteomes" id="UP001179842"/>
    </source>
</evidence>
<dbReference type="Proteomes" id="UP001179842">
    <property type="component" value="Chromosome"/>
</dbReference>
<evidence type="ECO:0008006" key="4">
    <source>
        <dbReference type="Google" id="ProtNLM"/>
    </source>
</evidence>
<feature type="chain" id="PRO_5046369592" description="Lipoprotein" evidence="1">
    <location>
        <begin position="24"/>
        <end position="272"/>
    </location>
</feature>
<name>A0ABY8LUD5_9BACT</name>
<sequence length="272" mass="30566">MKKLLKFSLIPASVLGASLFAISCNNENKEEIKTQKGSSVSVKDQIYDSPLKGLGQSVQDVVLSSVNGSGQSVEDVVLSSVNGSGQYVEDVAFNYEKGTSVSVQAEVFEESQIKLEIIGKWKTFLENDEFSTLTTNISTFSNDLTFLQKAYSINSSLFAEAEKSLSMLPFQLPPQLKGYYTAESYKFWIIAQIKSVNSEKEQFENLFNKYYQINEDGVSLKNEINIEDETTRNELARLEYIGVTIYNKQIPLIQYHYEQLSAINNSLNNQNS</sequence>
<dbReference type="RefSeq" id="WP_280102147.1">
    <property type="nucleotide sequence ID" value="NZ_CP122979.1"/>
</dbReference>
<keyword evidence="1" id="KW-0732">Signal</keyword>
<organism evidence="2 3">
    <name type="scientific">Mesomycoplasma lagogenitalium</name>
    <dbReference type="NCBI Taxonomy" id="171286"/>
    <lineage>
        <taxon>Bacteria</taxon>
        <taxon>Bacillati</taxon>
        <taxon>Mycoplasmatota</taxon>
        <taxon>Mycoplasmoidales</taxon>
        <taxon>Metamycoplasmataceae</taxon>
        <taxon>Mesomycoplasma</taxon>
    </lineage>
</organism>
<dbReference type="PROSITE" id="PS51257">
    <property type="entry name" value="PROKAR_LIPOPROTEIN"/>
    <property type="match status" value="1"/>
</dbReference>
<gene>
    <name evidence="2" type="ORF">QEG99_00995</name>
</gene>
<proteinExistence type="predicted"/>
<feature type="signal peptide" evidence="1">
    <location>
        <begin position="1"/>
        <end position="23"/>
    </location>
</feature>
<keyword evidence="3" id="KW-1185">Reference proteome</keyword>